<comment type="function">
    <text evidence="11">Required for coenzyme pyrroloquinoline quinone (PQQ) biosynthesis. It is thought that this protein is a protease that cleaves peptides bond in a small peptide (gene pqqA), providing the glutamate and tyrosine residues which are necessary for the synthesis of PQQ.</text>
</comment>
<protein>
    <recommendedName>
        <fullName evidence="4">Coenzyme PQQ synthesis protein F</fullName>
    </recommendedName>
    <alternativeName>
        <fullName evidence="12">Pyrroloquinoline quinone biosynthesis protein F</fullName>
    </alternativeName>
</protein>
<dbReference type="InterPro" id="IPR054740">
    <property type="entry name" value="PqqF_N_2"/>
</dbReference>
<evidence type="ECO:0000259" key="13">
    <source>
        <dbReference type="Pfam" id="PF00675"/>
    </source>
</evidence>
<evidence type="ECO:0000256" key="4">
    <source>
        <dbReference type="ARBA" id="ARBA00015088"/>
    </source>
</evidence>
<proteinExistence type="inferred from homology"/>
<keyword evidence="7" id="KW-0378">Hydrolase</keyword>
<evidence type="ECO:0000256" key="12">
    <source>
        <dbReference type="ARBA" id="ARBA00030977"/>
    </source>
</evidence>
<keyword evidence="10" id="KW-0482">Metalloprotease</keyword>
<feature type="domain" description="Coenzyme PQQ synthesis protein F-like C-terminal lobe" evidence="15">
    <location>
        <begin position="638"/>
        <end position="709"/>
    </location>
</feature>
<dbReference type="InterPro" id="IPR011765">
    <property type="entry name" value="Pept_M16_N"/>
</dbReference>
<evidence type="ECO:0000256" key="10">
    <source>
        <dbReference type="ARBA" id="ARBA00023049"/>
    </source>
</evidence>
<dbReference type="PANTHER" id="PTHR43690:SF18">
    <property type="entry name" value="INSULIN-DEGRADING ENZYME-RELATED"/>
    <property type="match status" value="1"/>
</dbReference>
<dbReference type="Pfam" id="PF22456">
    <property type="entry name" value="PqqF-like_C_4"/>
    <property type="match status" value="1"/>
</dbReference>
<feature type="domain" description="Coenzyme PQQ synthesis protein F N-terminal lobe" evidence="14">
    <location>
        <begin position="242"/>
        <end position="383"/>
    </location>
</feature>
<dbReference type="InterPro" id="IPR050626">
    <property type="entry name" value="Peptidase_M16"/>
</dbReference>
<evidence type="ECO:0000313" key="17">
    <source>
        <dbReference type="Proteomes" id="UP000187148"/>
    </source>
</evidence>
<dbReference type="GO" id="GO:0006508">
    <property type="term" value="P:proteolysis"/>
    <property type="evidence" value="ECO:0007669"/>
    <property type="project" value="UniProtKB-KW"/>
</dbReference>
<evidence type="ECO:0000256" key="11">
    <source>
        <dbReference type="ARBA" id="ARBA00024932"/>
    </source>
</evidence>
<name>A0A807LFQ7_9ENTR</name>
<dbReference type="InterPro" id="IPR054734">
    <property type="entry name" value="PqqF-like_C_4"/>
</dbReference>
<comment type="similarity">
    <text evidence="3">Belongs to the peptidase M16 family.</text>
</comment>
<keyword evidence="17" id="KW-1185">Reference proteome</keyword>
<evidence type="ECO:0000256" key="9">
    <source>
        <dbReference type="ARBA" id="ARBA00022905"/>
    </source>
</evidence>
<dbReference type="GO" id="GO:0008270">
    <property type="term" value="F:zinc ion binding"/>
    <property type="evidence" value="ECO:0007669"/>
    <property type="project" value="InterPro"/>
</dbReference>
<dbReference type="SUPFAM" id="SSF63411">
    <property type="entry name" value="LuxS/MPP-like metallohydrolase"/>
    <property type="match status" value="2"/>
</dbReference>
<evidence type="ECO:0000256" key="2">
    <source>
        <dbReference type="ARBA" id="ARBA00004886"/>
    </source>
</evidence>
<sequence length="733" mass="80728">MQTRQLHLDNGLHVTLVHQPDARQAAALWCVDAGSLQEPQGWPGLAHLLEHMLFRGSLGFPQAQRLISWVPSQGGRLNASTRLAQTAYFFEVPADLLEPGLLRLTDMLVTPQLNESEILAEASVIDAEYRLLQHDAEKRREAALLKMLDGDGQLARFRIGNHASFGDESAPLQQALQAFHQQHYHAGNLRLFLQGPQTLENLEALARCSAAPPPSAREADALMPLTLERGDCALHQPRETMLVLSFTPPAAASGALRLLETLLLDETAGGLMDIWRQRNLVTAINLQADCLNAETLWLRFTFTLRDETVSPAQVESLFFRWLDAVSALSEAQCQALCNFTQHAFMQLAPLEALRARAIGLLPPDPDGWPALLAAITPANASRLWASPEVRGETVESQGFTLTLAPFVPQAAHDEPVSFTPFPTPAPLHAPALPSASAPLAWQPAEGDASLRLRPQPTTAFSDETGWWLASRLRPLSAWAARQGGVLTVQREQGIWQLHLCGEALLMQSLLAEINQILQREDANAGVQARLALAQETAREMQGSAVRRLLAQLPRELTTADIHPAQQAWQAHLAGGDAALHQALSRLLSTFIFPVETETDAPPLIAVGKHFTLDTQEEDNALLLFLPVEEEIEEMQALVQRYQPLFFHQMRVERSLGYVAQCQWYYCADRQGVLVVMQSPTHSPDALREEAQGFFVQQASATPGPQAEWLAQQMPNAWRGTSGKAATGVQRNSY</sequence>
<dbReference type="Proteomes" id="UP000187148">
    <property type="component" value="Chromosome"/>
</dbReference>
<dbReference type="GO" id="GO:0018189">
    <property type="term" value="P:pyrroloquinoline quinone biosynthetic process"/>
    <property type="evidence" value="ECO:0007669"/>
    <property type="project" value="UniProtKB-UniPathway"/>
</dbReference>
<evidence type="ECO:0000256" key="8">
    <source>
        <dbReference type="ARBA" id="ARBA00022833"/>
    </source>
</evidence>
<dbReference type="Gene3D" id="3.30.830.10">
    <property type="entry name" value="Metalloenzyme, LuxS/M16 peptidase-like"/>
    <property type="match status" value="2"/>
</dbReference>
<dbReference type="InterPro" id="IPR001431">
    <property type="entry name" value="Pept_M16_Zn_BS"/>
</dbReference>
<dbReference type="Pfam" id="PF22454">
    <property type="entry name" value="PQQ_syn_pqqF_N_2"/>
    <property type="match status" value="1"/>
</dbReference>
<comment type="cofactor">
    <cofactor evidence="1">
        <name>Zn(2+)</name>
        <dbReference type="ChEBI" id="CHEBI:29105"/>
    </cofactor>
</comment>
<keyword evidence="5" id="KW-0645">Protease</keyword>
<dbReference type="EMBL" id="CP019445">
    <property type="protein sequence ID" value="APZ05181.1"/>
    <property type="molecule type" value="Genomic_DNA"/>
</dbReference>
<dbReference type="InterPro" id="IPR011249">
    <property type="entry name" value="Metalloenz_LuxS/M16"/>
</dbReference>
<evidence type="ECO:0000256" key="5">
    <source>
        <dbReference type="ARBA" id="ARBA00022670"/>
    </source>
</evidence>
<evidence type="ECO:0000256" key="1">
    <source>
        <dbReference type="ARBA" id="ARBA00001947"/>
    </source>
</evidence>
<organism evidence="16 17">
    <name type="scientific">Kosakonia cowanii JCM 10956 = DSM 18146</name>
    <dbReference type="NCBI Taxonomy" id="1300165"/>
    <lineage>
        <taxon>Bacteria</taxon>
        <taxon>Pseudomonadati</taxon>
        <taxon>Pseudomonadota</taxon>
        <taxon>Gammaproteobacteria</taxon>
        <taxon>Enterobacterales</taxon>
        <taxon>Enterobacteriaceae</taxon>
        <taxon>Kosakonia</taxon>
    </lineage>
</organism>
<dbReference type="PANTHER" id="PTHR43690">
    <property type="entry name" value="NARDILYSIN"/>
    <property type="match status" value="1"/>
</dbReference>
<evidence type="ECO:0000256" key="6">
    <source>
        <dbReference type="ARBA" id="ARBA00022723"/>
    </source>
</evidence>
<dbReference type="GO" id="GO:0004222">
    <property type="term" value="F:metalloendopeptidase activity"/>
    <property type="evidence" value="ECO:0007669"/>
    <property type="project" value="InterPro"/>
</dbReference>
<keyword evidence="6" id="KW-0479">Metal-binding</keyword>
<keyword evidence="8" id="KW-0862">Zinc</keyword>
<dbReference type="UniPathway" id="UPA00539"/>
<comment type="pathway">
    <text evidence="2">Cofactor biosynthesis; pyrroloquinoline quinone biosynthesis.</text>
</comment>
<evidence type="ECO:0000313" key="16">
    <source>
        <dbReference type="EMBL" id="APZ05181.1"/>
    </source>
</evidence>
<evidence type="ECO:0000256" key="3">
    <source>
        <dbReference type="ARBA" id="ARBA00007261"/>
    </source>
</evidence>
<dbReference type="PROSITE" id="PS00143">
    <property type="entry name" value="INSULINASE"/>
    <property type="match status" value="1"/>
</dbReference>
<dbReference type="AlphaFoldDB" id="A0A807LFQ7"/>
<reference evidence="16 17" key="1">
    <citation type="submission" date="2017-01" db="EMBL/GenBank/DDBJ databases">
        <authorList>
            <person name="Cao J.-M."/>
        </authorList>
    </citation>
    <scope>NUCLEOTIDE SEQUENCE [LARGE SCALE GENOMIC DNA]</scope>
    <source>
        <strain evidence="16 17">888-76</strain>
    </source>
</reference>
<keyword evidence="9" id="KW-0884">PQQ biosynthesis</keyword>
<feature type="domain" description="Peptidase M16 N-terminal" evidence="13">
    <location>
        <begin position="14"/>
        <end position="148"/>
    </location>
</feature>
<evidence type="ECO:0000256" key="7">
    <source>
        <dbReference type="ARBA" id="ARBA00022801"/>
    </source>
</evidence>
<gene>
    <name evidence="16" type="ORF">BWI95_08990</name>
</gene>
<dbReference type="NCBIfam" id="TIGR02110">
    <property type="entry name" value="PQQ_syn_pqqF"/>
    <property type="match status" value="1"/>
</dbReference>
<dbReference type="InterPro" id="IPR011844">
    <property type="entry name" value="PQQ_synth_PqqF"/>
</dbReference>
<evidence type="ECO:0000259" key="14">
    <source>
        <dbReference type="Pfam" id="PF22454"/>
    </source>
</evidence>
<dbReference type="Pfam" id="PF00675">
    <property type="entry name" value="Peptidase_M16"/>
    <property type="match status" value="1"/>
</dbReference>
<dbReference type="RefSeq" id="WP_076769363.1">
    <property type="nucleotide sequence ID" value="NZ_CP019445.1"/>
</dbReference>
<dbReference type="KEGG" id="kco:BWI95_08990"/>
<evidence type="ECO:0000259" key="15">
    <source>
        <dbReference type="Pfam" id="PF22456"/>
    </source>
</evidence>
<accession>A0A807LFQ7</accession>